<proteinExistence type="predicted"/>
<keyword evidence="1" id="KW-0472">Membrane</keyword>
<name>A0A923HYI4_9BURK</name>
<feature type="transmembrane region" description="Helical" evidence="1">
    <location>
        <begin position="197"/>
        <end position="214"/>
    </location>
</feature>
<comment type="caution">
    <text evidence="2">The sequence shown here is derived from an EMBL/GenBank/DDBJ whole genome shotgun (WGS) entry which is preliminary data.</text>
</comment>
<feature type="transmembrane region" description="Helical" evidence="1">
    <location>
        <begin position="226"/>
        <end position="252"/>
    </location>
</feature>
<gene>
    <name evidence="2" type="ORF">H8K47_04055</name>
</gene>
<feature type="transmembrane region" description="Helical" evidence="1">
    <location>
        <begin position="331"/>
        <end position="349"/>
    </location>
</feature>
<dbReference type="RefSeq" id="WP_186880136.1">
    <property type="nucleotide sequence ID" value="NZ_JACOGG010000003.1"/>
</dbReference>
<evidence type="ECO:0000313" key="3">
    <source>
        <dbReference type="Proteomes" id="UP000612361"/>
    </source>
</evidence>
<dbReference type="InterPro" id="IPR025291">
    <property type="entry name" value="DUF4153"/>
</dbReference>
<feature type="transmembrane region" description="Helical" evidence="1">
    <location>
        <begin position="264"/>
        <end position="283"/>
    </location>
</feature>
<dbReference type="EMBL" id="JACOGG010000003">
    <property type="protein sequence ID" value="MBC3934523.1"/>
    <property type="molecule type" value="Genomic_DNA"/>
</dbReference>
<feature type="transmembrane region" description="Helical" evidence="1">
    <location>
        <begin position="12"/>
        <end position="34"/>
    </location>
</feature>
<evidence type="ECO:0000256" key="1">
    <source>
        <dbReference type="SAM" id="Phobius"/>
    </source>
</evidence>
<dbReference type="Proteomes" id="UP000612361">
    <property type="component" value="Unassembled WGS sequence"/>
</dbReference>
<evidence type="ECO:0000313" key="2">
    <source>
        <dbReference type="EMBL" id="MBC3934523.1"/>
    </source>
</evidence>
<feature type="transmembrane region" description="Helical" evidence="1">
    <location>
        <begin position="73"/>
        <end position="93"/>
    </location>
</feature>
<feature type="transmembrane region" description="Helical" evidence="1">
    <location>
        <begin position="361"/>
        <end position="381"/>
    </location>
</feature>
<accession>A0A923HYI4</accession>
<feature type="transmembrane region" description="Helical" evidence="1">
    <location>
        <begin position="46"/>
        <end position="66"/>
    </location>
</feature>
<feature type="transmembrane region" description="Helical" evidence="1">
    <location>
        <begin position="113"/>
        <end position="136"/>
    </location>
</feature>
<dbReference type="AlphaFoldDB" id="A0A923HYI4"/>
<keyword evidence="3" id="KW-1185">Reference proteome</keyword>
<keyword evidence="1" id="KW-1133">Transmembrane helix</keyword>
<feature type="transmembrane region" description="Helical" evidence="1">
    <location>
        <begin position="295"/>
        <end position="319"/>
    </location>
</feature>
<sequence length="600" mass="66017">MNQELSSVSRSVGLIRVVVAAGQALLLFLLYRAAMDKVWPALVPQWFFPLLLCGLSLPVMAISSLGQMRSAALLRWLAVLLLVLVLLTQHDWLRRNGWNNGWGLPPDEVQIVFPSPLLFFFSAVSLYVAQALKLAYEQNQQCLGSYPVYFDLSWKLLVQLVFSLIFVGALFALLYLGSALFMLLKLDFLKHLLEKDWFSIPVAVLSFACALHLTDMRPSIVRGIRNLLLVLLSWLLPVATLVLSGFLAALLFSGTELLWQTKHATNLLLSSCVVLVVLINTVFQDGTALQSAARILRWSARVACLLLPILAALALRALQLRIGQYGWSSDRVIAVMCALIALSYGLAYLRAALKVDGLLSSIAGVNIVMAYVQLAVVLAMFSPLLDPARIAVADQLARLQQGKVSAEQFDYVYLRFEGGRYGRAALEQLQQLQPEKALSQAATIRTRAAQALALTHRGRERVDVITPYEVWPQGAVLPQGFLTQADGTAAPWLSEYHRACLIAKTRGCDVLMQDMNHDGKPEVLVLERGSYYGGSLYAELSPGVWAHQGQVDLQTQECAGVKEALRAGQIKAVAGWDVLEAAGARLVVTPEFAKRSHCPQ</sequence>
<dbReference type="Pfam" id="PF13687">
    <property type="entry name" value="DUF4153"/>
    <property type="match status" value="1"/>
</dbReference>
<reference evidence="2" key="1">
    <citation type="submission" date="2020-08" db="EMBL/GenBank/DDBJ databases">
        <title>Novel species isolated from subtropical streams in China.</title>
        <authorList>
            <person name="Lu H."/>
        </authorList>
    </citation>
    <scope>NUCLEOTIDE SEQUENCE</scope>
    <source>
        <strain evidence="2">CY7W</strain>
    </source>
</reference>
<feature type="transmembrane region" description="Helical" evidence="1">
    <location>
        <begin position="156"/>
        <end position="177"/>
    </location>
</feature>
<organism evidence="2 3">
    <name type="scientific">Undibacterium rugosum</name>
    <dbReference type="NCBI Taxonomy" id="2762291"/>
    <lineage>
        <taxon>Bacteria</taxon>
        <taxon>Pseudomonadati</taxon>
        <taxon>Pseudomonadota</taxon>
        <taxon>Betaproteobacteria</taxon>
        <taxon>Burkholderiales</taxon>
        <taxon>Oxalobacteraceae</taxon>
        <taxon>Undibacterium</taxon>
    </lineage>
</organism>
<keyword evidence="1" id="KW-0812">Transmembrane</keyword>
<protein>
    <submittedName>
        <fullName evidence="2">DUF4153 domain-containing protein</fullName>
    </submittedName>
</protein>